<dbReference type="PANTHER" id="PTHR38457:SF1">
    <property type="entry name" value="REGULATOR ABRB-RELATED"/>
    <property type="match status" value="1"/>
</dbReference>
<dbReference type="InterPro" id="IPR007820">
    <property type="entry name" value="AbrB_fam"/>
</dbReference>
<reference evidence="2 3" key="1">
    <citation type="submission" date="2022-03" db="EMBL/GenBank/DDBJ databases">
        <authorList>
            <person name="He Y."/>
        </authorList>
    </citation>
    <scope>NUCLEOTIDE SEQUENCE [LARGE SCALE GENOMIC DNA]</scope>
    <source>
        <strain evidence="2 3">TK19116</strain>
    </source>
</reference>
<dbReference type="Proteomes" id="UP001203945">
    <property type="component" value="Unassembled WGS sequence"/>
</dbReference>
<feature type="transmembrane region" description="Helical" evidence="1">
    <location>
        <begin position="68"/>
        <end position="90"/>
    </location>
</feature>
<accession>A0ABT1MQR1</accession>
<sequence length="361" mass="37970">MLFPRIRLPQGFHNPTIALTLTLAGLGGAVAHRLNLPLGWLMGSLLTVAALALSGWRPMGHPVQVWPMLRTFFVPVIGVAIGANFTPAILREIPEWWTSLLALVLFVPAVHFLCFRLTEKVGSLDRVTAFFGTLPGGLIEAVEMGAERGADIRILTVLQFLRLILVIVFVPLGFTLLTGHAVGSAGGAVMGGGGAHGPGQLLILLLAGLVGTLAALRLSFPAPWITGPILLSGALHLTGVVEGAPPSWLIAATQVVIGTALGVRFAGMSRQDLWAGFRLSVMNTGLVLVLAAAVAAALSATVELPPQAVFLAFAPGGLAEMSLIALSLNMGVVYVSAHHVVRILLSVMMARFMARRLLPRD</sequence>
<gene>
    <name evidence="2" type="ORF">MLD63_05400</name>
</gene>
<comment type="caution">
    <text evidence="2">The sequence shown here is derived from an EMBL/GenBank/DDBJ whole genome shotgun (WGS) entry which is preliminary data.</text>
</comment>
<feature type="transmembrane region" description="Helical" evidence="1">
    <location>
        <begin position="96"/>
        <end position="115"/>
    </location>
</feature>
<dbReference type="PANTHER" id="PTHR38457">
    <property type="entry name" value="REGULATOR ABRB-RELATED"/>
    <property type="match status" value="1"/>
</dbReference>
<feature type="transmembrane region" description="Helical" evidence="1">
    <location>
        <begin position="223"/>
        <end position="241"/>
    </location>
</feature>
<keyword evidence="1" id="KW-0472">Membrane</keyword>
<keyword evidence="3" id="KW-1185">Reference proteome</keyword>
<dbReference type="EMBL" id="JAKZEU010000002">
    <property type="protein sequence ID" value="MCQ0969861.1"/>
    <property type="molecule type" value="Genomic_DNA"/>
</dbReference>
<feature type="transmembrane region" description="Helical" evidence="1">
    <location>
        <begin position="279"/>
        <end position="302"/>
    </location>
</feature>
<feature type="transmembrane region" description="Helical" evidence="1">
    <location>
        <begin position="38"/>
        <end position="56"/>
    </location>
</feature>
<feature type="transmembrane region" description="Helical" evidence="1">
    <location>
        <begin position="12"/>
        <end position="32"/>
    </location>
</feature>
<dbReference type="RefSeq" id="WP_255328873.1">
    <property type="nucleotide sequence ID" value="NZ_JAKZEU010000002.1"/>
</dbReference>
<organism evidence="2 3">
    <name type="scientific">Paracoccus albicereus</name>
    <dbReference type="NCBI Taxonomy" id="2922394"/>
    <lineage>
        <taxon>Bacteria</taxon>
        <taxon>Pseudomonadati</taxon>
        <taxon>Pseudomonadota</taxon>
        <taxon>Alphaproteobacteria</taxon>
        <taxon>Rhodobacterales</taxon>
        <taxon>Paracoccaceae</taxon>
        <taxon>Paracoccus</taxon>
    </lineage>
</organism>
<keyword evidence="1" id="KW-0812">Transmembrane</keyword>
<evidence type="ECO:0000256" key="1">
    <source>
        <dbReference type="SAM" id="Phobius"/>
    </source>
</evidence>
<dbReference type="InterPro" id="IPR017516">
    <property type="entry name" value="AbrB_dup"/>
</dbReference>
<name>A0ABT1MQR1_9RHOB</name>
<feature type="transmembrane region" description="Helical" evidence="1">
    <location>
        <begin position="247"/>
        <end position="267"/>
    </location>
</feature>
<keyword evidence="1" id="KW-1133">Transmembrane helix</keyword>
<feature type="transmembrane region" description="Helical" evidence="1">
    <location>
        <begin position="322"/>
        <end position="345"/>
    </location>
</feature>
<feature type="transmembrane region" description="Helical" evidence="1">
    <location>
        <begin position="154"/>
        <end position="177"/>
    </location>
</feature>
<feature type="transmembrane region" description="Helical" evidence="1">
    <location>
        <begin position="197"/>
        <end position="216"/>
    </location>
</feature>
<evidence type="ECO:0000313" key="2">
    <source>
        <dbReference type="EMBL" id="MCQ0969861.1"/>
    </source>
</evidence>
<protein>
    <submittedName>
        <fullName evidence="2">AbrB family transcriptional regulator</fullName>
    </submittedName>
</protein>
<dbReference type="PIRSF" id="PIRSF038991">
    <property type="entry name" value="Protein_AbrB"/>
    <property type="match status" value="1"/>
</dbReference>
<evidence type="ECO:0000313" key="3">
    <source>
        <dbReference type="Proteomes" id="UP001203945"/>
    </source>
</evidence>
<dbReference type="Pfam" id="PF05145">
    <property type="entry name" value="AbrB"/>
    <property type="match status" value="1"/>
</dbReference>
<proteinExistence type="predicted"/>
<dbReference type="NCBIfam" id="TIGR03082">
    <property type="entry name" value="Gneg_AbrB_dup"/>
    <property type="match status" value="2"/>
</dbReference>